<sequence>MAPSLVFDTVGVRAGVERRWAVMEIRRRCRGGLACGVSHERRRKLRRSGGVAPGSARSVFPQRARRRLSDRSAPNPYDEGLRLRPPIDYARESTIGPVTPPRK</sequence>
<organism evidence="2 3">
    <name type="scientific">Iphiclides podalirius</name>
    <name type="common">scarce swallowtail</name>
    <dbReference type="NCBI Taxonomy" id="110791"/>
    <lineage>
        <taxon>Eukaryota</taxon>
        <taxon>Metazoa</taxon>
        <taxon>Ecdysozoa</taxon>
        <taxon>Arthropoda</taxon>
        <taxon>Hexapoda</taxon>
        <taxon>Insecta</taxon>
        <taxon>Pterygota</taxon>
        <taxon>Neoptera</taxon>
        <taxon>Endopterygota</taxon>
        <taxon>Lepidoptera</taxon>
        <taxon>Glossata</taxon>
        <taxon>Ditrysia</taxon>
        <taxon>Papilionoidea</taxon>
        <taxon>Papilionidae</taxon>
        <taxon>Papilioninae</taxon>
        <taxon>Iphiclides</taxon>
    </lineage>
</organism>
<accession>A0ABN8IHH6</accession>
<proteinExistence type="predicted"/>
<evidence type="ECO:0000313" key="2">
    <source>
        <dbReference type="EMBL" id="CAH2057472.1"/>
    </source>
</evidence>
<feature type="region of interest" description="Disordered" evidence="1">
    <location>
        <begin position="38"/>
        <end position="103"/>
    </location>
</feature>
<reference evidence="2" key="1">
    <citation type="submission" date="2022-03" db="EMBL/GenBank/DDBJ databases">
        <authorList>
            <person name="Martin H S."/>
        </authorList>
    </citation>
    <scope>NUCLEOTIDE SEQUENCE</scope>
</reference>
<keyword evidence="3" id="KW-1185">Reference proteome</keyword>
<dbReference type="Proteomes" id="UP000837857">
    <property type="component" value="Chromosome 24"/>
</dbReference>
<protein>
    <submittedName>
        <fullName evidence="2">Uncharacterized protein</fullName>
    </submittedName>
</protein>
<dbReference type="EMBL" id="OW152836">
    <property type="protein sequence ID" value="CAH2057472.1"/>
    <property type="molecule type" value="Genomic_DNA"/>
</dbReference>
<name>A0ABN8IHH6_9NEOP</name>
<evidence type="ECO:0000256" key="1">
    <source>
        <dbReference type="SAM" id="MobiDB-lite"/>
    </source>
</evidence>
<feature type="non-terminal residue" evidence="2">
    <location>
        <position position="1"/>
    </location>
</feature>
<evidence type="ECO:0000313" key="3">
    <source>
        <dbReference type="Proteomes" id="UP000837857"/>
    </source>
</evidence>
<gene>
    <name evidence="2" type="ORF">IPOD504_LOCUS10260</name>
</gene>